<dbReference type="RefSeq" id="WP_173919329.1">
    <property type="nucleotide sequence ID" value="NZ_CADCXY010000001.1"/>
</dbReference>
<feature type="transmembrane region" description="Helical" evidence="1">
    <location>
        <begin position="37"/>
        <end position="62"/>
    </location>
</feature>
<keyword evidence="1" id="KW-0812">Transmembrane</keyword>
<sequence length="99" mass="11280">MDIKFKKLFLFFIIFLIIISANLFYMKELGDDVAKVLGYFFSILIMPPLIGAFIGVIAYKISNNFYCDVNKIETIFVSSVIGLILPIYYVLMLSFADGL</sequence>
<keyword evidence="3" id="KW-1185">Reference proteome</keyword>
<reference evidence="2 3" key="1">
    <citation type="submission" date="2020-02" db="EMBL/GenBank/DDBJ databases">
        <authorList>
            <person name="Rodrigo-Torres L."/>
            <person name="Arahal R. D."/>
            <person name="Lucena T."/>
        </authorList>
    </citation>
    <scope>NUCLEOTIDE SEQUENCE [LARGE SCALE GENOMIC DNA]</scope>
    <source>
        <strain evidence="2 3">CECT 9734</strain>
    </source>
</reference>
<gene>
    <name evidence="2" type="ORF">PSI9734_00284</name>
</gene>
<keyword evidence="1" id="KW-1133">Transmembrane helix</keyword>
<protein>
    <submittedName>
        <fullName evidence="2">Uncharacterized protein</fullName>
    </submittedName>
</protein>
<dbReference type="AlphaFoldDB" id="A0A6S6WJD4"/>
<dbReference type="Proteomes" id="UP000481517">
    <property type="component" value="Unassembled WGS sequence"/>
</dbReference>
<name>A0A6S6WJD4_9GAMM</name>
<feature type="transmembrane region" description="Helical" evidence="1">
    <location>
        <begin position="74"/>
        <end position="96"/>
    </location>
</feature>
<evidence type="ECO:0000256" key="1">
    <source>
        <dbReference type="SAM" id="Phobius"/>
    </source>
</evidence>
<keyword evidence="1" id="KW-0472">Membrane</keyword>
<dbReference type="EMBL" id="CADCXY010000001">
    <property type="protein sequence ID" value="CAB0149711.1"/>
    <property type="molecule type" value="Genomic_DNA"/>
</dbReference>
<accession>A0A6S6WJD4</accession>
<organism evidence="2 3">
    <name type="scientific">Pseudidiomarina piscicola</name>
    <dbReference type="NCBI Taxonomy" id="2614830"/>
    <lineage>
        <taxon>Bacteria</taxon>
        <taxon>Pseudomonadati</taxon>
        <taxon>Pseudomonadota</taxon>
        <taxon>Gammaproteobacteria</taxon>
        <taxon>Alteromonadales</taxon>
        <taxon>Idiomarinaceae</taxon>
        <taxon>Pseudidiomarina</taxon>
    </lineage>
</organism>
<evidence type="ECO:0000313" key="3">
    <source>
        <dbReference type="Proteomes" id="UP000481517"/>
    </source>
</evidence>
<proteinExistence type="predicted"/>
<evidence type="ECO:0000313" key="2">
    <source>
        <dbReference type="EMBL" id="CAB0149711.1"/>
    </source>
</evidence>
<feature type="transmembrane region" description="Helical" evidence="1">
    <location>
        <begin position="7"/>
        <end position="25"/>
    </location>
</feature>